<reference evidence="1 2" key="1">
    <citation type="submission" date="2015-10" db="EMBL/GenBank/DDBJ databases">
        <title>Genome analyses suggest a sexual origin of heterokaryosis in a supposedly ancient asexual fungus.</title>
        <authorList>
            <person name="Ropars J."/>
            <person name="Sedzielewska K."/>
            <person name="Noel J."/>
            <person name="Charron P."/>
            <person name="Farinelli L."/>
            <person name="Marton T."/>
            <person name="Kruger M."/>
            <person name="Pelin A."/>
            <person name="Brachmann A."/>
            <person name="Corradi N."/>
        </authorList>
    </citation>
    <scope>NUCLEOTIDE SEQUENCE [LARGE SCALE GENOMIC DNA]</scope>
    <source>
        <strain evidence="1 2">A4</strain>
    </source>
</reference>
<proteinExistence type="predicted"/>
<organism evidence="1 2">
    <name type="scientific">Rhizophagus irregularis</name>
    <dbReference type="NCBI Taxonomy" id="588596"/>
    <lineage>
        <taxon>Eukaryota</taxon>
        <taxon>Fungi</taxon>
        <taxon>Fungi incertae sedis</taxon>
        <taxon>Mucoromycota</taxon>
        <taxon>Glomeromycotina</taxon>
        <taxon>Glomeromycetes</taxon>
        <taxon>Glomerales</taxon>
        <taxon>Glomeraceae</taxon>
        <taxon>Rhizophagus</taxon>
    </lineage>
</organism>
<evidence type="ECO:0000313" key="2">
    <source>
        <dbReference type="Proteomes" id="UP000234323"/>
    </source>
</evidence>
<gene>
    <name evidence="1" type="ORF">RhiirA4_490099</name>
</gene>
<dbReference type="EMBL" id="LLXI01008174">
    <property type="protein sequence ID" value="PKY62840.1"/>
    <property type="molecule type" value="Genomic_DNA"/>
</dbReference>
<keyword evidence="2" id="KW-1185">Reference proteome</keyword>
<dbReference type="Proteomes" id="UP000234323">
    <property type="component" value="Unassembled WGS sequence"/>
</dbReference>
<sequence>MKLYFADVLIGYLQVSEYMLQWVTYSTDKISRFTNSQIDYIIEQVNSKMIASHVNEISLTVVTTSAYDFDTNKSDSDIYFKFNDFDSDDEYNYELHERLN</sequence>
<comment type="caution">
    <text evidence="1">The sequence shown here is derived from an EMBL/GenBank/DDBJ whole genome shotgun (WGS) entry which is preliminary data.</text>
</comment>
<evidence type="ECO:0000313" key="1">
    <source>
        <dbReference type="EMBL" id="PKY62840.1"/>
    </source>
</evidence>
<protein>
    <submittedName>
        <fullName evidence="1">Uncharacterized protein</fullName>
    </submittedName>
</protein>
<name>A0A2I1HVC3_9GLOM</name>
<accession>A0A2I1HVC3</accession>
<dbReference type="AlphaFoldDB" id="A0A2I1HVC3"/>